<feature type="compositionally biased region" description="Basic and acidic residues" evidence="7">
    <location>
        <begin position="10"/>
        <end position="24"/>
    </location>
</feature>
<feature type="DNA-binding region" description="H-T-H motif" evidence="6">
    <location>
        <begin position="720"/>
        <end position="739"/>
    </location>
</feature>
<evidence type="ECO:0000313" key="11">
    <source>
        <dbReference type="Proteomes" id="UP000680158"/>
    </source>
</evidence>
<evidence type="ECO:0000256" key="4">
    <source>
        <dbReference type="ARBA" id="ARBA00023125"/>
    </source>
</evidence>
<dbReference type="Pfam" id="PF04542">
    <property type="entry name" value="Sigma70_r2"/>
    <property type="match status" value="1"/>
</dbReference>
<dbReference type="NCBIfam" id="TIGR02393">
    <property type="entry name" value="RpoD_Cterm"/>
    <property type="match status" value="1"/>
</dbReference>
<keyword evidence="11" id="KW-1185">Reference proteome</keyword>
<feature type="region of interest" description="Disordered" evidence="7">
    <location>
        <begin position="308"/>
        <end position="348"/>
    </location>
</feature>
<gene>
    <name evidence="6 10" type="primary">rpoD</name>
    <name evidence="10" type="ORF">KDM92_07485</name>
</gene>
<dbReference type="InterPro" id="IPR013324">
    <property type="entry name" value="RNA_pol_sigma_r3/r4-like"/>
</dbReference>
<comment type="similarity">
    <text evidence="6">Belongs to the sigma-70 factor family. RpoD/SigA subfamily.</text>
</comment>
<dbReference type="InterPro" id="IPR042189">
    <property type="entry name" value="RNA_pol_sigma_70_r1_1_sf"/>
</dbReference>
<evidence type="ECO:0000256" key="2">
    <source>
        <dbReference type="ARBA" id="ARBA00023015"/>
    </source>
</evidence>
<dbReference type="NCBIfam" id="TIGR02937">
    <property type="entry name" value="sigma70-ECF"/>
    <property type="match status" value="1"/>
</dbReference>
<comment type="function">
    <text evidence="6">Sigma factors are initiation factors that promote the attachment of RNA polymerase to specific initiation sites and are then released. This sigma factor is the primary sigma factor during exponential growth.</text>
</comment>
<dbReference type="Gene3D" id="1.10.220.120">
    <property type="entry name" value="Sigma-70 factor, region 1.1"/>
    <property type="match status" value="1"/>
</dbReference>
<dbReference type="InterPro" id="IPR000943">
    <property type="entry name" value="RNA_pol_sigma70"/>
</dbReference>
<evidence type="ECO:0000256" key="3">
    <source>
        <dbReference type="ARBA" id="ARBA00023082"/>
    </source>
</evidence>
<keyword evidence="2 6" id="KW-0805">Transcription regulation</keyword>
<keyword evidence="5 6" id="KW-0804">Transcription</keyword>
<dbReference type="PROSITE" id="PS00715">
    <property type="entry name" value="SIGMA70_1"/>
    <property type="match status" value="1"/>
</dbReference>
<dbReference type="PROSITE" id="PS00716">
    <property type="entry name" value="SIGMA70_2"/>
    <property type="match status" value="1"/>
</dbReference>
<comment type="caution">
    <text evidence="10">The sequence shown here is derived from an EMBL/GenBank/DDBJ whole genome shotgun (WGS) entry which is preliminary data.</text>
</comment>
<proteinExistence type="inferred from homology"/>
<dbReference type="Pfam" id="PF04545">
    <property type="entry name" value="Sigma70_r4"/>
    <property type="match status" value="1"/>
</dbReference>
<feature type="short sequence motif" description="Interaction with polymerase core subunit RpoC" evidence="6">
    <location>
        <begin position="550"/>
        <end position="553"/>
    </location>
</feature>
<name>A0A941DGE2_9BURK</name>
<feature type="region of interest" description="Sigma-70 factor domain-2" evidence="6">
    <location>
        <begin position="526"/>
        <end position="596"/>
    </location>
</feature>
<evidence type="ECO:0000256" key="7">
    <source>
        <dbReference type="SAM" id="MobiDB-lite"/>
    </source>
</evidence>
<evidence type="ECO:0000259" key="9">
    <source>
        <dbReference type="PROSITE" id="PS00716"/>
    </source>
</evidence>
<feature type="region of interest" description="Sigma-70 factor domain-4" evidence="6">
    <location>
        <begin position="694"/>
        <end position="747"/>
    </location>
</feature>
<dbReference type="GO" id="GO:0003677">
    <property type="term" value="F:DNA binding"/>
    <property type="evidence" value="ECO:0007669"/>
    <property type="project" value="UniProtKB-UniRule"/>
</dbReference>
<evidence type="ECO:0000256" key="1">
    <source>
        <dbReference type="ARBA" id="ARBA00022490"/>
    </source>
</evidence>
<dbReference type="Proteomes" id="UP000680158">
    <property type="component" value="Unassembled WGS sequence"/>
</dbReference>
<feature type="region of interest" description="Disordered" evidence="7">
    <location>
        <begin position="70"/>
        <end position="90"/>
    </location>
</feature>
<protein>
    <recommendedName>
        <fullName evidence="6">RNA polymerase sigma factor RpoD</fullName>
    </recommendedName>
    <alternativeName>
        <fullName evidence="6">Sigma-70</fullName>
    </alternativeName>
</protein>
<dbReference type="PANTHER" id="PTHR30603">
    <property type="entry name" value="RNA POLYMERASE SIGMA FACTOR RPO"/>
    <property type="match status" value="1"/>
</dbReference>
<comment type="subcellular location">
    <subcellularLocation>
        <location evidence="6">Cytoplasm</location>
    </subcellularLocation>
</comment>
<dbReference type="Gene3D" id="1.10.601.10">
    <property type="entry name" value="RNA Polymerase Primary Sigma Factor"/>
    <property type="match status" value="1"/>
</dbReference>
<dbReference type="EMBL" id="JAGSPM010000003">
    <property type="protein sequence ID" value="MBR7746417.1"/>
    <property type="molecule type" value="Genomic_DNA"/>
</dbReference>
<dbReference type="InterPro" id="IPR013325">
    <property type="entry name" value="RNA_pol_sigma_r2"/>
</dbReference>
<dbReference type="CDD" id="cd06171">
    <property type="entry name" value="Sigma70_r4"/>
    <property type="match status" value="1"/>
</dbReference>
<comment type="subunit">
    <text evidence="6">Interacts transiently with the RNA polymerase catalytic core.</text>
</comment>
<dbReference type="InterPro" id="IPR012760">
    <property type="entry name" value="RNA_pol_sigma_RpoD_C"/>
</dbReference>
<dbReference type="InterPro" id="IPR050239">
    <property type="entry name" value="Sigma-70_RNA_pol_init_factors"/>
</dbReference>
<keyword evidence="4 6" id="KW-0238">DNA-binding</keyword>
<dbReference type="InterPro" id="IPR009042">
    <property type="entry name" value="RNA_pol_sigma70_r1_2"/>
</dbReference>
<dbReference type="PANTHER" id="PTHR30603:SF60">
    <property type="entry name" value="RNA POLYMERASE SIGMA FACTOR RPOD"/>
    <property type="match status" value="1"/>
</dbReference>
<dbReference type="InterPro" id="IPR014284">
    <property type="entry name" value="RNA_pol_sigma-70_dom"/>
</dbReference>
<accession>A0A941DGE2</accession>
<dbReference type="InterPro" id="IPR036388">
    <property type="entry name" value="WH-like_DNA-bd_sf"/>
</dbReference>
<feature type="compositionally biased region" description="Basic and acidic residues" evidence="7">
    <location>
        <begin position="32"/>
        <end position="42"/>
    </location>
</feature>
<dbReference type="InterPro" id="IPR007631">
    <property type="entry name" value="RNA_pol_sigma_70_non-ess"/>
</dbReference>
<evidence type="ECO:0000313" key="10">
    <source>
        <dbReference type="EMBL" id="MBR7746417.1"/>
    </source>
</evidence>
<evidence type="ECO:0000256" key="5">
    <source>
        <dbReference type="ARBA" id="ARBA00023163"/>
    </source>
</evidence>
<dbReference type="Pfam" id="PF04539">
    <property type="entry name" value="Sigma70_r3"/>
    <property type="match status" value="1"/>
</dbReference>
<evidence type="ECO:0000259" key="8">
    <source>
        <dbReference type="PROSITE" id="PS00715"/>
    </source>
</evidence>
<dbReference type="HAMAP" id="MF_00963">
    <property type="entry name" value="Sigma70_RpoD_SigA"/>
    <property type="match status" value="1"/>
</dbReference>
<evidence type="ECO:0000256" key="6">
    <source>
        <dbReference type="HAMAP-Rule" id="MF_00963"/>
    </source>
</evidence>
<keyword evidence="1 6" id="KW-0963">Cytoplasm</keyword>
<dbReference type="NCBIfam" id="NF004208">
    <property type="entry name" value="PRK05658.1"/>
    <property type="match status" value="1"/>
</dbReference>
<dbReference type="FunFam" id="1.10.10.10:FF:000002">
    <property type="entry name" value="RNA polymerase sigma factor SigA"/>
    <property type="match status" value="1"/>
</dbReference>
<dbReference type="GO" id="GO:0005737">
    <property type="term" value="C:cytoplasm"/>
    <property type="evidence" value="ECO:0007669"/>
    <property type="project" value="UniProtKB-SubCell"/>
</dbReference>
<dbReference type="AlphaFoldDB" id="A0A941DGE2"/>
<feature type="domain" description="RNA polymerase sigma-70" evidence="8">
    <location>
        <begin position="550"/>
        <end position="563"/>
    </location>
</feature>
<dbReference type="InterPro" id="IPR007127">
    <property type="entry name" value="RNA_pol_sigma_70_r1_1"/>
</dbReference>
<dbReference type="GO" id="GO:0006352">
    <property type="term" value="P:DNA-templated transcription initiation"/>
    <property type="evidence" value="ECO:0007669"/>
    <property type="project" value="UniProtKB-UniRule"/>
</dbReference>
<feature type="region of interest" description="Disordered" evidence="7">
    <location>
        <begin position="1"/>
        <end position="52"/>
    </location>
</feature>
<reference evidence="10 11" key="1">
    <citation type="submission" date="2021-04" db="EMBL/GenBank/DDBJ databases">
        <title>novel species isolated from subtropical streams in China.</title>
        <authorList>
            <person name="Lu H."/>
        </authorList>
    </citation>
    <scope>NUCLEOTIDE SEQUENCE [LARGE SCALE GENOMIC DNA]</scope>
    <source>
        <strain evidence="10 11">BYS107W</strain>
    </source>
</reference>
<keyword evidence="3 6" id="KW-0731">Sigma factor</keyword>
<dbReference type="Pfam" id="PF00140">
    <property type="entry name" value="Sigma70_r1_2"/>
    <property type="match status" value="1"/>
</dbReference>
<organism evidence="10 11">
    <name type="scientific">Undibacterium baiyunense</name>
    <dbReference type="NCBI Taxonomy" id="2828731"/>
    <lineage>
        <taxon>Bacteria</taxon>
        <taxon>Pseudomonadati</taxon>
        <taxon>Pseudomonadota</taxon>
        <taxon>Betaproteobacteria</taxon>
        <taxon>Burkholderiales</taxon>
        <taxon>Oxalobacteraceae</taxon>
        <taxon>Undibacterium</taxon>
    </lineage>
</organism>
<dbReference type="PRINTS" id="PR00046">
    <property type="entry name" value="SIGMA70FCT"/>
</dbReference>
<dbReference type="Pfam" id="PF03979">
    <property type="entry name" value="Sigma70_r1_1"/>
    <property type="match status" value="1"/>
</dbReference>
<dbReference type="GO" id="GO:0016987">
    <property type="term" value="F:sigma factor activity"/>
    <property type="evidence" value="ECO:0007669"/>
    <property type="project" value="UniProtKB-UniRule"/>
</dbReference>
<sequence length="761" mass="84837">MTKASNASSKAEKTDKVEKDEAKSVKKSAKAAKSEKAPEVQEIKTGSAPTVSQTTDAALLASIDTSSYVLPGVKVPGRRGRKPKEYQPENEEMAALNAVERAEMKALDKAKAKDRKAKEKALLKDAFSADPEATAEELERRRQRLKTLIKMGKDRGYLTFAEINDHLPENVVDPEAIEGIISTFNDMGVAVYEQAPDAEALLLSDNVVTVASDDDEVEAAAEAALSTVDSDFGRTTDPVRMYMREMGTVELLTREGEIVIAKKIEEGLKDMIQAISACPTTIAEILAQADRIASDEIKVDDIVDGLVDPNAETEEEKAPVVAAESDEDDEDEEDEDEEEEEEEEGAAVAAGISAEQLEQLKRDSLAKFATISENFDKMRKAFEKEGYNSKNYIKAQEAISNELLGIRFTAKVVEKLCDTLRGQVDEVRHVEKQILDVVVNRCGMPRSHFIKVFPGNETNLAWIDGEVNAGHSYSAILGRNVPTVQQLQQKLIDLQARVVLPLPDLRGINKKMSAGEMKARKAKREMTEANLRLVISIAKKYTNRGLQFLDLIQEGNIGLMKAVDKFEYRRGYKFSTYATWWIRQAITRSIADQARTIRIPVHMIETINKMNRISRQILQETGAEPDPATLAIKMEMPEDKIRKIMKIAKEPISMETPIGDDDDSHLGDFIEDNHTLAPADAALHASMRNVVKDVLDSLTPREAKVLRMRFGVEMSTDHTLEEVGKQFDVTRERIRQIEAKALRKLRHPSRSDKLKSFLEGN</sequence>
<dbReference type="SUPFAM" id="SSF88946">
    <property type="entry name" value="Sigma2 domain of RNA polymerase sigma factors"/>
    <property type="match status" value="1"/>
</dbReference>
<dbReference type="FunFam" id="1.10.601.10:FF:000002">
    <property type="entry name" value="RNA polymerase sigma factor RpoD"/>
    <property type="match status" value="1"/>
</dbReference>
<dbReference type="SUPFAM" id="SSF88659">
    <property type="entry name" value="Sigma3 and sigma4 domains of RNA polymerase sigma factors"/>
    <property type="match status" value="2"/>
</dbReference>
<dbReference type="InterPro" id="IPR007627">
    <property type="entry name" value="RNA_pol_sigma70_r2"/>
</dbReference>
<dbReference type="InterPro" id="IPR007630">
    <property type="entry name" value="RNA_pol_sigma70_r4"/>
</dbReference>
<feature type="compositionally biased region" description="Acidic residues" evidence="7">
    <location>
        <begin position="324"/>
        <end position="345"/>
    </location>
</feature>
<dbReference type="InterPro" id="IPR007624">
    <property type="entry name" value="RNA_pol_sigma70_r3"/>
</dbReference>
<dbReference type="Pfam" id="PF04546">
    <property type="entry name" value="Sigma70_ner"/>
    <property type="match status" value="1"/>
</dbReference>
<dbReference type="FunFam" id="1.10.10.10:FF:000004">
    <property type="entry name" value="RNA polymerase sigma factor SigA"/>
    <property type="match status" value="1"/>
</dbReference>
<dbReference type="Gene3D" id="1.10.10.10">
    <property type="entry name" value="Winged helix-like DNA-binding domain superfamily/Winged helix DNA-binding domain"/>
    <property type="match status" value="2"/>
</dbReference>
<feature type="region of interest" description="Sigma-70 factor domain-3" evidence="6">
    <location>
        <begin position="605"/>
        <end position="681"/>
    </location>
</feature>
<feature type="domain" description="RNA polymerase sigma-70" evidence="9">
    <location>
        <begin position="719"/>
        <end position="745"/>
    </location>
</feature>
<dbReference type="InterPro" id="IPR028630">
    <property type="entry name" value="Sigma70_RpoD"/>
</dbReference>